<protein>
    <submittedName>
        <fullName evidence="2">Uncharacterized protein</fullName>
    </submittedName>
</protein>
<comment type="caution">
    <text evidence="2">The sequence shown here is derived from an EMBL/GenBank/DDBJ whole genome shotgun (WGS) entry which is preliminary data.</text>
</comment>
<feature type="region of interest" description="Disordered" evidence="1">
    <location>
        <begin position="56"/>
        <end position="111"/>
    </location>
</feature>
<accession>A0AA36HQE6</accession>
<feature type="compositionally biased region" description="Basic and acidic residues" evidence="1">
    <location>
        <begin position="152"/>
        <end position="170"/>
    </location>
</feature>
<evidence type="ECO:0000256" key="1">
    <source>
        <dbReference type="SAM" id="MobiDB-lite"/>
    </source>
</evidence>
<dbReference type="AlphaFoldDB" id="A0AA36HQE6"/>
<feature type="compositionally biased region" description="Basic residues" evidence="1">
    <location>
        <begin position="27"/>
        <end position="37"/>
    </location>
</feature>
<keyword evidence="3" id="KW-1185">Reference proteome</keyword>
<feature type="region of interest" description="Disordered" evidence="1">
    <location>
        <begin position="139"/>
        <end position="191"/>
    </location>
</feature>
<feature type="region of interest" description="Disordered" evidence="1">
    <location>
        <begin position="1"/>
        <end position="38"/>
    </location>
</feature>
<reference evidence="2" key="1">
    <citation type="submission" date="2023-08" db="EMBL/GenBank/DDBJ databases">
        <authorList>
            <person name="Chen Y."/>
            <person name="Shah S."/>
            <person name="Dougan E. K."/>
            <person name="Thang M."/>
            <person name="Chan C."/>
        </authorList>
    </citation>
    <scope>NUCLEOTIDE SEQUENCE</scope>
</reference>
<evidence type="ECO:0000313" key="2">
    <source>
        <dbReference type="EMBL" id="CAJ1372880.1"/>
    </source>
</evidence>
<organism evidence="2 3">
    <name type="scientific">Effrenium voratum</name>
    <dbReference type="NCBI Taxonomy" id="2562239"/>
    <lineage>
        <taxon>Eukaryota</taxon>
        <taxon>Sar</taxon>
        <taxon>Alveolata</taxon>
        <taxon>Dinophyceae</taxon>
        <taxon>Suessiales</taxon>
        <taxon>Symbiodiniaceae</taxon>
        <taxon>Effrenium</taxon>
    </lineage>
</organism>
<evidence type="ECO:0000313" key="3">
    <source>
        <dbReference type="Proteomes" id="UP001178507"/>
    </source>
</evidence>
<proteinExistence type="predicted"/>
<gene>
    <name evidence="2" type="ORF">EVOR1521_LOCUS2863</name>
</gene>
<sequence>MALVGPSGWLLEPALPRASPAPPREIRRVHGNGRKPRSFGSVQAALCAACAALRSRQPKAARHAKDPSAQGKGEPGEAPKAESAPSAQTTGPSAPSATESEAEAEAKKLSAAESRLALEQAATSGGSYQSLTADQRGMVNSFFFPDEEELDMDKSMPLEASERGEGRDAEAGTGGSASALPPKAGLGGAARRFWGSGDAELGALVRSFRPSLTPKEVLHAGAFGGGP</sequence>
<dbReference type="EMBL" id="CAUJNA010000161">
    <property type="protein sequence ID" value="CAJ1372880.1"/>
    <property type="molecule type" value="Genomic_DNA"/>
</dbReference>
<name>A0AA36HQE6_9DINO</name>
<dbReference type="Proteomes" id="UP001178507">
    <property type="component" value="Unassembled WGS sequence"/>
</dbReference>